<dbReference type="Pfam" id="PF02518">
    <property type="entry name" value="HATPase_c"/>
    <property type="match status" value="1"/>
</dbReference>
<evidence type="ECO:0000256" key="8">
    <source>
        <dbReference type="ARBA" id="ARBA00023012"/>
    </source>
</evidence>
<dbReference type="PROSITE" id="PS50109">
    <property type="entry name" value="HIS_KIN"/>
    <property type="match status" value="1"/>
</dbReference>
<gene>
    <name evidence="11" type="ORF">CQ394_03525</name>
</gene>
<dbReference type="FunFam" id="3.30.565.10:FF:000037">
    <property type="entry name" value="Hybrid sensor histidine kinase/response regulator"/>
    <property type="match status" value="1"/>
</dbReference>
<evidence type="ECO:0000256" key="7">
    <source>
        <dbReference type="ARBA" id="ARBA00022840"/>
    </source>
</evidence>
<dbReference type="EMBL" id="PDCJ01000001">
    <property type="protein sequence ID" value="PEG30802.1"/>
    <property type="molecule type" value="Genomic_DNA"/>
</dbReference>
<evidence type="ECO:0000259" key="10">
    <source>
        <dbReference type="PROSITE" id="PS50109"/>
    </source>
</evidence>
<dbReference type="STRING" id="137838.GCA_001458595_02165"/>
<dbReference type="RefSeq" id="WP_058294969.1">
    <property type="nucleotide sequence ID" value="NZ_CAMRXB010000024.1"/>
</dbReference>
<feature type="transmembrane region" description="Helical" evidence="9">
    <location>
        <begin position="56"/>
        <end position="75"/>
    </location>
</feature>
<dbReference type="EC" id="2.7.13.3" evidence="2"/>
<dbReference type="InterPro" id="IPR005467">
    <property type="entry name" value="His_kinase_dom"/>
</dbReference>
<dbReference type="InterPro" id="IPR036890">
    <property type="entry name" value="HATPase_C_sf"/>
</dbReference>
<dbReference type="PANTHER" id="PTHR43711">
    <property type="entry name" value="TWO-COMPONENT HISTIDINE KINASE"/>
    <property type="match status" value="1"/>
</dbReference>
<evidence type="ECO:0000313" key="12">
    <source>
        <dbReference type="Proteomes" id="UP000220840"/>
    </source>
</evidence>
<keyword evidence="9" id="KW-0812">Transmembrane</keyword>
<dbReference type="SMART" id="SM00388">
    <property type="entry name" value="HisKA"/>
    <property type="match status" value="1"/>
</dbReference>
<dbReference type="SUPFAM" id="SSF47384">
    <property type="entry name" value="Homodimeric domain of signal transducing histidine kinase"/>
    <property type="match status" value="1"/>
</dbReference>
<dbReference type="OrthoDB" id="9813394at2"/>
<evidence type="ECO:0000256" key="9">
    <source>
        <dbReference type="SAM" id="Phobius"/>
    </source>
</evidence>
<feature type="transmembrane region" description="Helical" evidence="9">
    <location>
        <begin position="211"/>
        <end position="230"/>
    </location>
</feature>
<keyword evidence="5" id="KW-0547">Nucleotide-binding</keyword>
<keyword evidence="12" id="KW-1185">Reference proteome</keyword>
<keyword evidence="3" id="KW-0597">Phosphoprotein</keyword>
<dbReference type="GO" id="GO:0005524">
    <property type="term" value="F:ATP binding"/>
    <property type="evidence" value="ECO:0007669"/>
    <property type="project" value="UniProtKB-KW"/>
</dbReference>
<proteinExistence type="predicted"/>
<comment type="caution">
    <text evidence="11">The sequence shown here is derived from an EMBL/GenBank/DDBJ whole genome shotgun (WGS) entry which is preliminary data.</text>
</comment>
<dbReference type="InterPro" id="IPR036097">
    <property type="entry name" value="HisK_dim/P_sf"/>
</dbReference>
<dbReference type="Gene3D" id="3.30.565.10">
    <property type="entry name" value="Histidine kinase-like ATPase, C-terminal domain"/>
    <property type="match status" value="1"/>
</dbReference>
<dbReference type="CDD" id="cd00082">
    <property type="entry name" value="HisKA"/>
    <property type="match status" value="1"/>
</dbReference>
<dbReference type="AlphaFoldDB" id="A0A2A7MG55"/>
<feature type="transmembrane region" description="Helical" evidence="9">
    <location>
        <begin position="80"/>
        <end position="97"/>
    </location>
</feature>
<evidence type="ECO:0000256" key="2">
    <source>
        <dbReference type="ARBA" id="ARBA00012438"/>
    </source>
</evidence>
<evidence type="ECO:0000256" key="6">
    <source>
        <dbReference type="ARBA" id="ARBA00022777"/>
    </source>
</evidence>
<dbReference type="GO" id="GO:0000155">
    <property type="term" value="F:phosphorelay sensor kinase activity"/>
    <property type="evidence" value="ECO:0007669"/>
    <property type="project" value="InterPro"/>
</dbReference>
<keyword evidence="9" id="KW-0472">Membrane</keyword>
<keyword evidence="7" id="KW-0067">ATP-binding</keyword>
<dbReference type="SMART" id="SM00387">
    <property type="entry name" value="HATPase_c"/>
    <property type="match status" value="1"/>
</dbReference>
<dbReference type="SUPFAM" id="SSF55874">
    <property type="entry name" value="ATPase domain of HSP90 chaperone/DNA topoisomerase II/histidine kinase"/>
    <property type="match status" value="1"/>
</dbReference>
<dbReference type="InterPro" id="IPR003594">
    <property type="entry name" value="HATPase_dom"/>
</dbReference>
<name>A0A2A7MG55_9CLOT</name>
<accession>A0A2A7MG55</accession>
<keyword evidence="9" id="KW-1133">Transmembrane helix</keyword>
<dbReference type="Proteomes" id="UP000220840">
    <property type="component" value="Unassembled WGS sequence"/>
</dbReference>
<keyword evidence="8" id="KW-0902">Two-component regulatory system</keyword>
<sequence length="553" mass="64240">MKKTKESIKEKKSINKHFIIIFLLHTIILGLLYEISVVAANNLNLSNSIILRDINGIIYVVGAISIFCSVLYYYIHKDEYFYIFSLNYISIYVEFLMTNHLSFIENINFFAGVNLNFASIGFGSIIRTILMYLMVYDKNKINRYLYKHTLLGILFIIIITIGGVKLDLFIFKEHIQIVRGESIHIIKNLINLLTYLLLVEMCRKYFRKKNFNYFVTFISIDIMFLSRILLNADLYKNLDRMYILNRVVLSLGFLGIILTLFFEIIIQFKENEELNSEVVIQKNAVDKLKAEEEMRTQFFANISHELKTPLNIIMCTTKLLKACSSDKDEFLKYYNKYENTITQNSSRMLRLIDNIIDITKFDVGCFKMNFKNCEIVSLIEDITLSIAQYEKTNGRNIIFDTNCEVIEICCDADSIERVILNLLSNAVKFTKENGNILVKLEKQTDYIIITVKDDGIGIPKEFRKSVFERFVQVDKSFRRNVEGSGIGLSLVKSIVDLHDGEIYLKDSDEIGAEFVIKLPNILLEDEESQNSSYQIEDRSAEIKNKILKEFSDI</sequence>
<keyword evidence="6 11" id="KW-0418">Kinase</keyword>
<dbReference type="Pfam" id="PF00512">
    <property type="entry name" value="HisKA"/>
    <property type="match status" value="1"/>
</dbReference>
<dbReference type="PRINTS" id="PR00344">
    <property type="entry name" value="BCTRLSENSOR"/>
</dbReference>
<reference evidence="11 12" key="1">
    <citation type="submission" date="2017-10" db="EMBL/GenBank/DDBJ databases">
        <title>Effective Description of Clostridium neonatale sp. nov. linked to necrotizing enterocolitis in neonates and a clarification of species assignable to the genus Clostridium (Prazmowski 1880) emend. Lawson and Rainey 2016.</title>
        <authorList>
            <person name="Bernard K."/>
            <person name="Burdz T."/>
            <person name="Wiebe D."/>
            <person name="Balcewich B."/>
            <person name="Alfa M."/>
            <person name="Bernier A.-M."/>
        </authorList>
    </citation>
    <scope>NUCLEOTIDE SEQUENCE [LARGE SCALE GENOMIC DNA]</scope>
    <source>
        <strain evidence="11 12">LCDC99A005</strain>
    </source>
</reference>
<evidence type="ECO:0000256" key="5">
    <source>
        <dbReference type="ARBA" id="ARBA00022741"/>
    </source>
</evidence>
<organism evidence="11 12">
    <name type="scientific">Clostridium neonatale</name>
    <dbReference type="NCBI Taxonomy" id="137838"/>
    <lineage>
        <taxon>Bacteria</taxon>
        <taxon>Bacillati</taxon>
        <taxon>Bacillota</taxon>
        <taxon>Clostridia</taxon>
        <taxon>Eubacteriales</taxon>
        <taxon>Clostridiaceae</taxon>
        <taxon>Clostridium</taxon>
    </lineage>
</organism>
<evidence type="ECO:0000256" key="3">
    <source>
        <dbReference type="ARBA" id="ARBA00022553"/>
    </source>
</evidence>
<evidence type="ECO:0000256" key="4">
    <source>
        <dbReference type="ARBA" id="ARBA00022679"/>
    </source>
</evidence>
<feature type="transmembrane region" description="Helical" evidence="9">
    <location>
        <begin position="242"/>
        <end position="266"/>
    </location>
</feature>
<dbReference type="InterPro" id="IPR003661">
    <property type="entry name" value="HisK_dim/P_dom"/>
</dbReference>
<dbReference type="InterPro" id="IPR004358">
    <property type="entry name" value="Sig_transdc_His_kin-like_C"/>
</dbReference>
<feature type="transmembrane region" description="Helical" evidence="9">
    <location>
        <begin position="18"/>
        <end position="36"/>
    </location>
</feature>
<comment type="catalytic activity">
    <reaction evidence="1">
        <text>ATP + protein L-histidine = ADP + protein N-phospho-L-histidine.</text>
        <dbReference type="EC" id="2.7.13.3"/>
    </reaction>
</comment>
<feature type="domain" description="Histidine kinase" evidence="10">
    <location>
        <begin position="301"/>
        <end position="522"/>
    </location>
</feature>
<dbReference type="CDD" id="cd00075">
    <property type="entry name" value="HATPase"/>
    <property type="match status" value="1"/>
</dbReference>
<evidence type="ECO:0000256" key="1">
    <source>
        <dbReference type="ARBA" id="ARBA00000085"/>
    </source>
</evidence>
<dbReference type="InterPro" id="IPR050736">
    <property type="entry name" value="Sensor_HK_Regulatory"/>
</dbReference>
<protein>
    <recommendedName>
        <fullName evidence="2">histidine kinase</fullName>
        <ecNumber evidence="2">2.7.13.3</ecNumber>
    </recommendedName>
</protein>
<feature type="transmembrane region" description="Helical" evidence="9">
    <location>
        <begin position="117"/>
        <end position="136"/>
    </location>
</feature>
<dbReference type="PANTHER" id="PTHR43711:SF26">
    <property type="entry name" value="SENSOR HISTIDINE KINASE RCSC"/>
    <property type="match status" value="1"/>
</dbReference>
<keyword evidence="4" id="KW-0808">Transferase</keyword>
<evidence type="ECO:0000313" key="11">
    <source>
        <dbReference type="EMBL" id="PEG30802.1"/>
    </source>
</evidence>
<feature type="transmembrane region" description="Helical" evidence="9">
    <location>
        <begin position="148"/>
        <end position="170"/>
    </location>
</feature>
<dbReference type="Gene3D" id="1.10.287.130">
    <property type="match status" value="1"/>
</dbReference>